<dbReference type="InterPro" id="IPR001727">
    <property type="entry name" value="GDT1-like"/>
</dbReference>
<evidence type="ECO:0000313" key="8">
    <source>
        <dbReference type="Proteomes" id="UP000756860"/>
    </source>
</evidence>
<evidence type="ECO:0000256" key="2">
    <source>
        <dbReference type="ARBA" id="ARBA00009190"/>
    </source>
</evidence>
<comment type="caution">
    <text evidence="6">Lacks conserved residue(s) required for the propagation of feature annotation.</text>
</comment>
<evidence type="ECO:0000256" key="5">
    <source>
        <dbReference type="ARBA" id="ARBA00023136"/>
    </source>
</evidence>
<name>A0ABS5SIJ5_9BACT</name>
<accession>A0ABS5SIJ5</accession>
<dbReference type="EMBL" id="JAHCVK010000011">
    <property type="protein sequence ID" value="MBT0654539.1"/>
    <property type="molecule type" value="Genomic_DNA"/>
</dbReference>
<evidence type="ECO:0000256" key="6">
    <source>
        <dbReference type="RuleBase" id="RU365102"/>
    </source>
</evidence>
<feature type="transmembrane region" description="Helical" evidence="6">
    <location>
        <begin position="63"/>
        <end position="82"/>
    </location>
</feature>
<comment type="subcellular location">
    <subcellularLocation>
        <location evidence="1 6">Membrane</location>
        <topology evidence="1 6">Multi-pass membrane protein</topology>
    </subcellularLocation>
</comment>
<dbReference type="PANTHER" id="PTHR12608">
    <property type="entry name" value="TRANSMEMBRANE PROTEIN HTP-1 RELATED"/>
    <property type="match status" value="1"/>
</dbReference>
<comment type="caution">
    <text evidence="7">The sequence shown here is derived from an EMBL/GenBank/DDBJ whole genome shotgun (WGS) entry which is preliminary data.</text>
</comment>
<organism evidence="7 8">
    <name type="scientific">Geomobilimonas luticola</name>
    <dbReference type="NCBI Taxonomy" id="1114878"/>
    <lineage>
        <taxon>Bacteria</taxon>
        <taxon>Pseudomonadati</taxon>
        <taxon>Thermodesulfobacteriota</taxon>
        <taxon>Desulfuromonadia</taxon>
        <taxon>Geobacterales</taxon>
        <taxon>Geobacteraceae</taxon>
        <taxon>Geomobilimonas</taxon>
    </lineage>
</organism>
<comment type="similarity">
    <text evidence="2 6">Belongs to the GDT1 family.</text>
</comment>
<keyword evidence="5 6" id="KW-0472">Membrane</keyword>
<evidence type="ECO:0000313" key="7">
    <source>
        <dbReference type="EMBL" id="MBT0654539.1"/>
    </source>
</evidence>
<reference evidence="7 8" key="1">
    <citation type="submission" date="2021-05" db="EMBL/GenBank/DDBJ databases">
        <title>The draft genome of Geobacter luticola JCM 17780.</title>
        <authorList>
            <person name="Xu Z."/>
            <person name="Masuda Y."/>
            <person name="Itoh H."/>
            <person name="Senoo K."/>
        </authorList>
    </citation>
    <scope>NUCLEOTIDE SEQUENCE [LARGE SCALE GENOMIC DNA]</scope>
    <source>
        <strain evidence="7 8">JCM 17780</strain>
    </source>
</reference>
<protein>
    <recommendedName>
        <fullName evidence="6">GDT1 family protein</fullName>
    </recommendedName>
</protein>
<proteinExistence type="inferred from homology"/>
<evidence type="ECO:0000256" key="3">
    <source>
        <dbReference type="ARBA" id="ARBA00022692"/>
    </source>
</evidence>
<feature type="transmembrane region" description="Helical" evidence="6">
    <location>
        <begin position="171"/>
        <end position="192"/>
    </location>
</feature>
<evidence type="ECO:0000256" key="4">
    <source>
        <dbReference type="ARBA" id="ARBA00022989"/>
    </source>
</evidence>
<dbReference type="Proteomes" id="UP000756860">
    <property type="component" value="Unassembled WGS sequence"/>
</dbReference>
<feature type="transmembrane region" description="Helical" evidence="6">
    <location>
        <begin position="35"/>
        <end position="56"/>
    </location>
</feature>
<dbReference type="Pfam" id="PF01169">
    <property type="entry name" value="GDT1"/>
    <property type="match status" value="2"/>
</dbReference>
<evidence type="ECO:0000256" key="1">
    <source>
        <dbReference type="ARBA" id="ARBA00004141"/>
    </source>
</evidence>
<gene>
    <name evidence="7" type="ORF">KI810_15920</name>
</gene>
<keyword evidence="8" id="KW-1185">Reference proteome</keyword>
<dbReference type="PANTHER" id="PTHR12608:SF1">
    <property type="entry name" value="TRANSMEMBRANE PROTEIN 165"/>
    <property type="match status" value="1"/>
</dbReference>
<sequence>MDMTVFFSSFGIIFLAELGDKTQLTAMALATRHPWKRIFIGIALAFALLNVGAVLVGKLLFAFLPLFWIKLVSGGLFLFFGVSTLRSGGFDEEEEEAEERELTRRGPVITAFFMILLAELGDKTQLVTTSLAAQHESLLAVFAGSTLALWAVSLVGIFVGRQLTRFIPLAYVHRGAGTLFLIFGAVILYQALAG</sequence>
<keyword evidence="3 6" id="KW-0812">Transmembrane</keyword>
<feature type="transmembrane region" description="Helical" evidence="6">
    <location>
        <begin position="138"/>
        <end position="159"/>
    </location>
</feature>
<keyword evidence="4 6" id="KW-1133">Transmembrane helix</keyword>